<dbReference type="EMBL" id="SCFB01000004">
    <property type="protein sequence ID" value="RZI46627.1"/>
    <property type="molecule type" value="Genomic_DNA"/>
</dbReference>
<comment type="caution">
    <text evidence="1">The sequence shown here is derived from an EMBL/GenBank/DDBJ whole genome shotgun (WGS) entry which is preliminary data.</text>
</comment>
<name>A0A4V2DZY0_9PROT</name>
<evidence type="ECO:0000313" key="1">
    <source>
        <dbReference type="EMBL" id="RZI46627.1"/>
    </source>
</evidence>
<accession>A0A4V2DZY0</accession>
<dbReference type="Proteomes" id="UP000293550">
    <property type="component" value="Unassembled WGS sequence"/>
</dbReference>
<organism evidence="1 2">
    <name type="scientific">Candidatus Finniella inopinata</name>
    <dbReference type="NCBI Taxonomy" id="1696036"/>
    <lineage>
        <taxon>Bacteria</taxon>
        <taxon>Pseudomonadati</taxon>
        <taxon>Pseudomonadota</taxon>
        <taxon>Alphaproteobacteria</taxon>
        <taxon>Holosporales</taxon>
        <taxon>Candidatus Paracaedibacteraceae</taxon>
        <taxon>Candidatus Finniella</taxon>
    </lineage>
</organism>
<dbReference type="RefSeq" id="WP_130153725.1">
    <property type="nucleotide sequence ID" value="NZ_SCFB01000004.1"/>
</dbReference>
<reference evidence="1 2" key="1">
    <citation type="submission" date="2018-10" db="EMBL/GenBank/DDBJ databases">
        <title>An updated phylogeny of the Alphaproteobacteria reveals that the parasitic Rickettsiales and Holosporales have independent origins.</title>
        <authorList>
            <person name="Munoz-Gomez S.A."/>
            <person name="Hess S."/>
            <person name="Burger G."/>
            <person name="Lang B.F."/>
            <person name="Susko E."/>
            <person name="Slamovits C.H."/>
            <person name="Roger A.J."/>
        </authorList>
    </citation>
    <scope>NUCLEOTIDE SEQUENCE [LARGE SCALE GENOMIC DNA]</scope>
    <source>
        <strain evidence="1">HOLO01</strain>
    </source>
</reference>
<gene>
    <name evidence="1" type="ORF">EQU50_03305</name>
</gene>
<protein>
    <submittedName>
        <fullName evidence="1">Uncharacterized protein</fullName>
    </submittedName>
</protein>
<evidence type="ECO:0000313" key="2">
    <source>
        <dbReference type="Proteomes" id="UP000293550"/>
    </source>
</evidence>
<proteinExistence type="predicted"/>
<sequence length="84" mass="9239">MQHQLQSDLPDIGSFLNGVASQDQRASIFIWQWAQRNGPEFLEGVCNLAILTSRFIPHPAVTVPARVCTLGQLAARPAQNLQKA</sequence>
<keyword evidence="2" id="KW-1185">Reference proteome</keyword>
<dbReference type="AlphaFoldDB" id="A0A4V2DZY0"/>